<name>A0ABP8AQ29_9ACTN</name>
<accession>A0ABP8AQ29</accession>
<evidence type="ECO:0000259" key="2">
    <source>
        <dbReference type="Pfam" id="PF12770"/>
    </source>
</evidence>
<comment type="caution">
    <text evidence="3">The sequence shown here is derived from an EMBL/GenBank/DDBJ whole genome shotgun (WGS) entry which is preliminary data.</text>
</comment>
<dbReference type="Pfam" id="PF12770">
    <property type="entry name" value="CHAT"/>
    <property type="match status" value="1"/>
</dbReference>
<reference evidence="4" key="1">
    <citation type="journal article" date="2019" name="Int. J. Syst. Evol. Microbiol.">
        <title>The Global Catalogue of Microorganisms (GCM) 10K type strain sequencing project: providing services to taxonomists for standard genome sequencing and annotation.</title>
        <authorList>
            <consortium name="The Broad Institute Genomics Platform"/>
            <consortium name="The Broad Institute Genome Sequencing Center for Infectious Disease"/>
            <person name="Wu L."/>
            <person name="Ma J."/>
        </authorList>
    </citation>
    <scope>NUCLEOTIDE SEQUENCE [LARGE SCALE GENOMIC DNA]</scope>
    <source>
        <strain evidence="4">JCM 17388</strain>
    </source>
</reference>
<evidence type="ECO:0000313" key="3">
    <source>
        <dbReference type="EMBL" id="GAA4187423.1"/>
    </source>
</evidence>
<evidence type="ECO:0000313" key="4">
    <source>
        <dbReference type="Proteomes" id="UP001501251"/>
    </source>
</evidence>
<dbReference type="InterPro" id="IPR024983">
    <property type="entry name" value="CHAT_dom"/>
</dbReference>
<keyword evidence="4" id="KW-1185">Reference proteome</keyword>
<sequence>MDDNRPDLPVGTDDIRPAPPAVADGAGPGPSIDTEETDGAGSDARVDTDGDGPDPLVDAVLRWVVGLVRDVHQRVVSEEQAVVRAREGARSLTVEAADALAGLAGHNFNAGRADSAYLIARLLMEAADARWETVRPGPRWRAADLFVEMTRFSLVFEPDRRRFQHACAVADAQIDVLRREGDLEELAETMFAAGILRVDPYIGIMGHDTPGDAYKQWRAVEEQRLSMGPGAQYMDISDEPAGDDERMPHPRDAALDALTYLQGAAALSTGHPRARCLKGLVDALMLLGWADPESPGWVNGLMGRYATEAVELLDAARDPHAHVNLLRVLHGLGVAEPPASLERILPVAFPDLVRTRGAQEAVNIAFHALRLLRDAGRHRLRRELASVVHEHLGDLDDRQIRRELWNAEVHTLTGDRLPCPAEPAPLADSADLLRGRADAEDWPEDVLAVGLAHLAAHTPHGEELLALELLDKARESRPEAFAAHRPALGHFEAELALRCADGRQLAGELPAAVGFYARAAVAYTEVDLTGAVVECLEQIASCAARGDEETVAASAVWLCAALSRAGSSLDESVSWAGYVACQQVAERLVERPPVSPDVLLTLYQTAKGLDFAVTAARTDVYRPWPGVDGLLARIGAAESGLGERAVAEDDPIDDIRMLCYTGRGESRQGSDELELLENLKRALDRETTRWLLNRPGVRAVRDRHHERVVRLDDLRRHLPDRTVLVSMFLGQLTVGDPPRETAGLHLVAMTRDDLEIRVLTPPTGELPILMRLSRDGYDHVAHPLVFQTAEIREAVLEDPLHRPVGRRGADLLAEGAAQLLGNLPDRLDAWRREGRDHLCLWPHGPLHYLPFHLLHHRGRPLADDWTVTTLTSLEPLSRPPSPRTRDGGGLVSVGSSHGGVPYGLAAEPGLESHAAGVAALARGTVVTGAEATPERVLAEAARARYLHIAAHGSHDEVAPWFQCLYLAPGETGEGRLFAHDVLRADLRGVEVVTLGSCESALGRFDINDNLRGLPAGLLLAGARAVVGCLWPVHPGPATLFFGSLHAELQAGAEPLDAFRRAQRSTRDLFPAYRDWGAFCFVGDWRRE</sequence>
<dbReference type="EMBL" id="BAABAQ010000003">
    <property type="protein sequence ID" value="GAA4187423.1"/>
    <property type="molecule type" value="Genomic_DNA"/>
</dbReference>
<proteinExistence type="predicted"/>
<dbReference type="Proteomes" id="UP001501251">
    <property type="component" value="Unassembled WGS sequence"/>
</dbReference>
<dbReference type="RefSeq" id="WP_344917554.1">
    <property type="nucleotide sequence ID" value="NZ_BAABAQ010000003.1"/>
</dbReference>
<organism evidence="3 4">
    <name type="scientific">Streptosporangium oxazolinicum</name>
    <dbReference type="NCBI Taxonomy" id="909287"/>
    <lineage>
        <taxon>Bacteria</taxon>
        <taxon>Bacillati</taxon>
        <taxon>Actinomycetota</taxon>
        <taxon>Actinomycetes</taxon>
        <taxon>Streptosporangiales</taxon>
        <taxon>Streptosporangiaceae</taxon>
        <taxon>Streptosporangium</taxon>
    </lineage>
</organism>
<feature type="domain" description="CHAT" evidence="2">
    <location>
        <begin position="827"/>
        <end position="1083"/>
    </location>
</feature>
<feature type="region of interest" description="Disordered" evidence="1">
    <location>
        <begin position="1"/>
        <end position="53"/>
    </location>
</feature>
<evidence type="ECO:0000256" key="1">
    <source>
        <dbReference type="SAM" id="MobiDB-lite"/>
    </source>
</evidence>
<protein>
    <recommendedName>
        <fullName evidence="2">CHAT domain-containing protein</fullName>
    </recommendedName>
</protein>
<gene>
    <name evidence="3" type="ORF">GCM10022252_20920</name>
</gene>